<dbReference type="AlphaFoldDB" id="A0A6C0BFR1"/>
<reference evidence="2" key="1">
    <citation type="journal article" date="2020" name="Nature">
        <title>Giant virus diversity and host interactions through global metagenomics.</title>
        <authorList>
            <person name="Schulz F."/>
            <person name="Roux S."/>
            <person name="Paez-Espino D."/>
            <person name="Jungbluth S."/>
            <person name="Walsh D.A."/>
            <person name="Denef V.J."/>
            <person name="McMahon K.D."/>
            <person name="Konstantinidis K.T."/>
            <person name="Eloe-Fadrosh E.A."/>
            <person name="Kyrpides N.C."/>
            <person name="Woyke T."/>
        </authorList>
    </citation>
    <scope>NUCLEOTIDE SEQUENCE</scope>
    <source>
        <strain evidence="2">GVMAG-M-3300013004-44</strain>
    </source>
</reference>
<proteinExistence type="predicted"/>
<organism evidence="2">
    <name type="scientific">viral metagenome</name>
    <dbReference type="NCBI Taxonomy" id="1070528"/>
    <lineage>
        <taxon>unclassified sequences</taxon>
        <taxon>metagenomes</taxon>
        <taxon>organismal metagenomes</taxon>
    </lineage>
</organism>
<name>A0A6C0BFR1_9ZZZZ</name>
<evidence type="ECO:0000256" key="1">
    <source>
        <dbReference type="SAM" id="MobiDB-lite"/>
    </source>
</evidence>
<dbReference type="EMBL" id="MN739155">
    <property type="protein sequence ID" value="QHS91165.1"/>
    <property type="molecule type" value="Genomic_DNA"/>
</dbReference>
<accession>A0A6C0BFR1</accession>
<feature type="region of interest" description="Disordered" evidence="1">
    <location>
        <begin position="112"/>
        <end position="144"/>
    </location>
</feature>
<sequence length="144" mass="17076">MAAVPENDILTRLNDINNAIVLILGDLREDNVPFDDVHRKILEVRVMIQHIIDGHNDEHRDILDHMIDAVAAAELAVNPRDPRLDRSENDAIMALSEVIRLINDIRLQHVGGYRKRKRRTHRKRRTQRKRKHRTHRKRTHRNHK</sequence>
<evidence type="ECO:0000313" key="2">
    <source>
        <dbReference type="EMBL" id="QHS91165.1"/>
    </source>
</evidence>
<protein>
    <submittedName>
        <fullName evidence="2">Uncharacterized protein</fullName>
    </submittedName>
</protein>